<keyword evidence="7 16" id="KW-1133">Transmembrane helix</keyword>
<keyword evidence="6 14" id="KW-0547">Nucleotide-binding</keyword>
<dbReference type="PANTHER" id="PTHR43185">
    <property type="entry name" value="FERROUS IRON TRANSPORT PROTEIN B"/>
    <property type="match status" value="1"/>
</dbReference>
<dbReference type="InterPro" id="IPR011642">
    <property type="entry name" value="Gate_dom"/>
</dbReference>
<protein>
    <recommendedName>
        <fullName evidence="12 13">Ferrous iron transport protein B</fullName>
    </recommendedName>
</protein>
<organism evidence="18">
    <name type="scientific">Ignisphaera aggregans</name>
    <dbReference type="NCBI Taxonomy" id="334771"/>
    <lineage>
        <taxon>Archaea</taxon>
        <taxon>Thermoproteota</taxon>
        <taxon>Thermoprotei</taxon>
        <taxon>Desulfurococcales</taxon>
        <taxon>Desulfurococcaceae</taxon>
        <taxon>Ignisphaera</taxon>
    </lineage>
</organism>
<dbReference type="SUPFAM" id="SSF52540">
    <property type="entry name" value="P-loop containing nucleoside triphosphate hydrolases"/>
    <property type="match status" value="1"/>
</dbReference>
<comment type="caution">
    <text evidence="18">The sequence shown here is derived from an EMBL/GenBank/DDBJ whole genome shotgun (WGS) entry which is preliminary data.</text>
</comment>
<dbReference type="PROSITE" id="PS51711">
    <property type="entry name" value="G_FEOB"/>
    <property type="match status" value="1"/>
</dbReference>
<proteinExistence type="predicted"/>
<feature type="transmembrane region" description="Helical" evidence="16">
    <location>
        <begin position="699"/>
        <end position="722"/>
    </location>
</feature>
<feature type="binding site" evidence="14">
    <location>
        <begin position="86"/>
        <end position="89"/>
    </location>
    <ligand>
        <name>GTP</name>
        <dbReference type="ChEBI" id="CHEBI:37565"/>
        <label>1</label>
    </ligand>
</feature>
<dbReference type="Pfam" id="PF07670">
    <property type="entry name" value="Gate"/>
    <property type="match status" value="2"/>
</dbReference>
<evidence type="ECO:0000256" key="1">
    <source>
        <dbReference type="ARBA" id="ARBA00004651"/>
    </source>
</evidence>
<evidence type="ECO:0000256" key="2">
    <source>
        <dbReference type="ARBA" id="ARBA00022448"/>
    </source>
</evidence>
<evidence type="ECO:0000256" key="8">
    <source>
        <dbReference type="ARBA" id="ARBA00023004"/>
    </source>
</evidence>
<evidence type="ECO:0000256" key="15">
    <source>
        <dbReference type="PIRSR" id="PIRSR603373-2"/>
    </source>
</evidence>
<feature type="transmembrane region" description="Helical" evidence="16">
    <location>
        <begin position="447"/>
        <end position="465"/>
    </location>
</feature>
<keyword evidence="4" id="KW-0410">Iron transport</keyword>
<keyword evidence="15" id="KW-0479">Metal-binding</keyword>
<evidence type="ECO:0000256" key="7">
    <source>
        <dbReference type="ARBA" id="ARBA00022989"/>
    </source>
</evidence>
<dbReference type="InterPro" id="IPR030389">
    <property type="entry name" value="G_FEOB_dom"/>
</dbReference>
<feature type="binding site" evidence="15">
    <location>
        <position position="54"/>
    </location>
    <ligand>
        <name>Mg(2+)</name>
        <dbReference type="ChEBI" id="CHEBI:18420"/>
        <label>2</label>
    </ligand>
</feature>
<dbReference type="InterPro" id="IPR041069">
    <property type="entry name" value="FeoB_Cyto"/>
</dbReference>
<dbReference type="EMBL" id="DRZI01000219">
    <property type="protein sequence ID" value="HHP82042.1"/>
    <property type="molecule type" value="Genomic_DNA"/>
</dbReference>
<dbReference type="PANTHER" id="PTHR43185:SF1">
    <property type="entry name" value="FE(2+) TRANSPORTER FEOB"/>
    <property type="match status" value="1"/>
</dbReference>
<keyword evidence="5 16" id="KW-0812">Transmembrane</keyword>
<dbReference type="AlphaFoldDB" id="A0A7C5XKU4"/>
<evidence type="ECO:0000256" key="3">
    <source>
        <dbReference type="ARBA" id="ARBA00022475"/>
    </source>
</evidence>
<keyword evidence="9" id="KW-0406">Ion transport</keyword>
<dbReference type="Pfam" id="PF02421">
    <property type="entry name" value="FeoB_N"/>
    <property type="match status" value="1"/>
</dbReference>
<feature type="domain" description="FeoB-type G" evidence="17">
    <location>
        <begin position="33"/>
        <end position="195"/>
    </location>
</feature>
<feature type="binding site" evidence="15">
    <location>
        <position position="55"/>
    </location>
    <ligand>
        <name>Mg(2+)</name>
        <dbReference type="ChEBI" id="CHEBI:18420"/>
        <label>2</label>
    </ligand>
</feature>
<evidence type="ECO:0000256" key="6">
    <source>
        <dbReference type="ARBA" id="ARBA00022741"/>
    </source>
</evidence>
<dbReference type="NCBIfam" id="TIGR00231">
    <property type="entry name" value="small_GTP"/>
    <property type="match status" value="1"/>
</dbReference>
<feature type="transmembrane region" description="Helical" evidence="16">
    <location>
        <begin position="671"/>
        <end position="692"/>
    </location>
</feature>
<dbReference type="InterPro" id="IPR050860">
    <property type="entry name" value="FeoB_GTPase"/>
</dbReference>
<dbReference type="InterPro" id="IPR006073">
    <property type="entry name" value="GTP-bd"/>
</dbReference>
<keyword evidence="2" id="KW-0813">Transport</keyword>
<evidence type="ECO:0000256" key="9">
    <source>
        <dbReference type="ARBA" id="ARBA00023065"/>
    </source>
</evidence>
<feature type="transmembrane region" description="Helical" evidence="16">
    <location>
        <begin position="600"/>
        <end position="620"/>
    </location>
</feature>
<dbReference type="InterPro" id="IPR003373">
    <property type="entry name" value="Fe2_transport_prot-B"/>
</dbReference>
<feature type="transmembrane region" description="Helical" evidence="16">
    <location>
        <begin position="383"/>
        <end position="416"/>
    </location>
</feature>
<dbReference type="PRINTS" id="PR00326">
    <property type="entry name" value="GTP1OBG"/>
</dbReference>
<reference evidence="18" key="1">
    <citation type="journal article" date="2020" name="mSystems">
        <title>Genome- and Community-Level Interaction Insights into Carbon Utilization and Element Cycling Functions of Hydrothermarchaeota in Hydrothermal Sediment.</title>
        <authorList>
            <person name="Zhou Z."/>
            <person name="Liu Y."/>
            <person name="Xu W."/>
            <person name="Pan J."/>
            <person name="Luo Z.H."/>
            <person name="Li M."/>
        </authorList>
    </citation>
    <scope>NUCLEOTIDE SEQUENCE [LARGE SCALE GENOMIC DNA]</scope>
    <source>
        <strain evidence="18">SpSt-1121</strain>
    </source>
</reference>
<feature type="transmembrane region" description="Helical" evidence="16">
    <location>
        <begin position="632"/>
        <end position="651"/>
    </location>
</feature>
<evidence type="ECO:0000259" key="17">
    <source>
        <dbReference type="PROSITE" id="PS51711"/>
    </source>
</evidence>
<dbReference type="Gene3D" id="3.40.50.300">
    <property type="entry name" value="P-loop containing nucleotide triphosphate hydrolases"/>
    <property type="match status" value="1"/>
</dbReference>
<dbReference type="GO" id="GO:0046872">
    <property type="term" value="F:metal ion binding"/>
    <property type="evidence" value="ECO:0007669"/>
    <property type="project" value="UniProtKB-KW"/>
</dbReference>
<keyword evidence="3" id="KW-1003">Cell membrane</keyword>
<dbReference type="GO" id="GO:0015093">
    <property type="term" value="F:ferrous iron transmembrane transporter activity"/>
    <property type="evidence" value="ECO:0007669"/>
    <property type="project" value="UniProtKB-UniRule"/>
</dbReference>
<evidence type="ECO:0000313" key="18">
    <source>
        <dbReference type="EMBL" id="HHP82042.1"/>
    </source>
</evidence>
<keyword evidence="8" id="KW-0408">Iron</keyword>
<keyword evidence="11 16" id="KW-0472">Membrane</keyword>
<comment type="subcellular location">
    <subcellularLocation>
        <location evidence="1">Cell membrane</location>
        <topology evidence="1">Multi-pass membrane protein</topology>
    </subcellularLocation>
</comment>
<accession>A0A7C5XKU4</accession>
<feature type="transmembrane region" description="Helical" evidence="16">
    <location>
        <begin position="477"/>
        <end position="501"/>
    </location>
</feature>
<evidence type="ECO:0000256" key="5">
    <source>
        <dbReference type="ARBA" id="ARBA00022692"/>
    </source>
</evidence>
<dbReference type="Pfam" id="PF07664">
    <property type="entry name" value="FeoB_C"/>
    <property type="match status" value="1"/>
</dbReference>
<sequence length="726" mass="80523">MVSIIMICSHCLICGNKNYIDLKNLEKELKKCDIVVSILAQPNVGKSTLFTRITGEISHIANFPGTTVNIRVGKTTYKGKEICFIDLPGIYGLSATTIDELIARDIIARDVSDIYLVLVDPLNLEKTLYLALQVLEITSRVIIAITKWDIAHSKGVHIHLDGIRRVLGVPIVTISGVTGEGINNLLNSIIAAVDSHAAHQSKPIEVEYGELEPYIERIESKIMNRQIDKNYTARWIAIRALEDDPLVLEYIVKNFSDVYRDVEEAKKEIKAIFGKEASEIAIEKRYRFCEEIAKTTSVKIDIYTKPSLIDRLFQHPVIGSITSMLLLFSVFITAFAINTGFPLNIILSLLGYSNLAELLQEYSITGMVSKLFEIASNTVKEILAYNTFIASFVAEGIIAGVGTVMSFLPLIFLVIFLQSALEDSGLGPRMASALHSLFTKFGLSGRAIYPLLIAIGCNVPAVLSSRSAIDEAERFEIALNISFIPCQARLIVLLAFTYVLFRGNPLLQASTIIIVYITGIILYLFMSKLSRVILFKKKESPELLLEIPPIHKPSIKVMMWNSWDLTKHFLYKAGVIILILSVAMWILLSYGPQGYTHGDISASYGASIGKLIAPLFSTLYRVDMETAWKLGLSLVAGFIAKEGLISSLAVMSGVEEKEAIEMLGLTSIQGIPILLLFMFYIPCIATVTAIYNEIKSLKYTLLIIVYLFTMALLISLASYIIIDMLI</sequence>
<dbReference type="InterPro" id="IPR005225">
    <property type="entry name" value="Small_GTP-bd"/>
</dbReference>
<keyword evidence="15" id="KW-0460">Magnesium</keyword>
<dbReference type="InterPro" id="IPR027417">
    <property type="entry name" value="P-loop_NTPase"/>
</dbReference>
<feature type="transmembrane region" description="Helical" evidence="16">
    <location>
        <begin position="569"/>
        <end position="588"/>
    </location>
</feature>
<dbReference type="Pfam" id="PF17910">
    <property type="entry name" value="FeoB_Cyto"/>
    <property type="match status" value="1"/>
</dbReference>
<evidence type="ECO:0000256" key="13">
    <source>
        <dbReference type="NCBIfam" id="TIGR00437"/>
    </source>
</evidence>
<dbReference type="NCBIfam" id="TIGR00437">
    <property type="entry name" value="feoB"/>
    <property type="match status" value="1"/>
</dbReference>
<name>A0A7C5XKU4_9CREN</name>
<dbReference type="InterPro" id="IPR011640">
    <property type="entry name" value="Fe2_transport_prot_B_C"/>
</dbReference>
<evidence type="ECO:0000256" key="16">
    <source>
        <dbReference type="SAM" id="Phobius"/>
    </source>
</evidence>
<evidence type="ECO:0000256" key="11">
    <source>
        <dbReference type="ARBA" id="ARBA00023136"/>
    </source>
</evidence>
<dbReference type="GO" id="GO:0005525">
    <property type="term" value="F:GTP binding"/>
    <property type="evidence" value="ECO:0007669"/>
    <property type="project" value="UniProtKB-KW"/>
</dbReference>
<dbReference type="GO" id="GO:0005886">
    <property type="term" value="C:plasma membrane"/>
    <property type="evidence" value="ECO:0007669"/>
    <property type="project" value="UniProtKB-SubCell"/>
</dbReference>
<evidence type="ECO:0000256" key="14">
    <source>
        <dbReference type="PIRSR" id="PIRSR603373-1"/>
    </source>
</evidence>
<gene>
    <name evidence="18" type="primary">feoB</name>
    <name evidence="18" type="ORF">ENM84_05185</name>
</gene>
<keyword evidence="10 14" id="KW-0342">GTP-binding</keyword>
<evidence type="ECO:0000256" key="4">
    <source>
        <dbReference type="ARBA" id="ARBA00022496"/>
    </source>
</evidence>
<evidence type="ECO:0000256" key="10">
    <source>
        <dbReference type="ARBA" id="ARBA00023134"/>
    </source>
</evidence>
<feature type="transmembrane region" description="Helical" evidence="16">
    <location>
        <begin position="507"/>
        <end position="526"/>
    </location>
</feature>
<evidence type="ECO:0000256" key="12">
    <source>
        <dbReference type="ARBA" id="ARBA00031200"/>
    </source>
</evidence>
<dbReference type="Gene3D" id="1.10.287.1770">
    <property type="match status" value="1"/>
</dbReference>